<sequence length="56" mass="6450">STPWLITLIFSPHTHIFLSFLIVTSERAHEKRSVTQGFLGDRFSIFLKKNLSFARG</sequence>
<keyword evidence="1" id="KW-0472">Membrane</keyword>
<keyword evidence="1" id="KW-1133">Transmembrane helix</keyword>
<keyword evidence="1" id="KW-0812">Transmembrane</keyword>
<protein>
    <submittedName>
        <fullName evidence="2">Uncharacterized protein</fullName>
    </submittedName>
</protein>
<feature type="non-terminal residue" evidence="2">
    <location>
        <position position="1"/>
    </location>
</feature>
<reference evidence="2" key="1">
    <citation type="submission" date="2014-05" db="EMBL/GenBank/DDBJ databases">
        <authorList>
            <person name="Chronopoulou M."/>
        </authorList>
    </citation>
    <scope>NUCLEOTIDE SEQUENCE</scope>
    <source>
        <tissue evidence="2">Whole organism</tissue>
    </source>
</reference>
<dbReference type="AlphaFoldDB" id="A0A0K2UFC5"/>
<dbReference type="EMBL" id="HACA01019587">
    <property type="protein sequence ID" value="CDW36948.1"/>
    <property type="molecule type" value="Transcribed_RNA"/>
</dbReference>
<accession>A0A0K2UFC5</accession>
<proteinExistence type="predicted"/>
<feature type="transmembrane region" description="Helical" evidence="1">
    <location>
        <begin position="6"/>
        <end position="23"/>
    </location>
</feature>
<name>A0A0K2UFC5_LEPSM</name>
<organism evidence="2">
    <name type="scientific">Lepeophtheirus salmonis</name>
    <name type="common">Salmon louse</name>
    <name type="synonym">Caligus salmonis</name>
    <dbReference type="NCBI Taxonomy" id="72036"/>
    <lineage>
        <taxon>Eukaryota</taxon>
        <taxon>Metazoa</taxon>
        <taxon>Ecdysozoa</taxon>
        <taxon>Arthropoda</taxon>
        <taxon>Crustacea</taxon>
        <taxon>Multicrustacea</taxon>
        <taxon>Hexanauplia</taxon>
        <taxon>Copepoda</taxon>
        <taxon>Siphonostomatoida</taxon>
        <taxon>Caligidae</taxon>
        <taxon>Lepeophtheirus</taxon>
    </lineage>
</organism>
<evidence type="ECO:0000256" key="1">
    <source>
        <dbReference type="SAM" id="Phobius"/>
    </source>
</evidence>
<evidence type="ECO:0000313" key="2">
    <source>
        <dbReference type="EMBL" id="CDW36948.1"/>
    </source>
</evidence>